<protein>
    <submittedName>
        <fullName evidence="1">Uncharacterized protein</fullName>
    </submittedName>
</protein>
<name>A0AAU7LBR5_9BURK</name>
<dbReference type="KEGG" id="achh:ABFG95_02320"/>
<dbReference type="RefSeq" id="WP_278991833.1">
    <property type="nucleotide sequence ID" value="NZ_CP157584.1"/>
</dbReference>
<accession>A0AAU7LBR5</accession>
<evidence type="ECO:0000313" key="1">
    <source>
        <dbReference type="EMBL" id="XBO99334.1"/>
    </source>
</evidence>
<gene>
    <name evidence="1" type="ORF">ABFG95_02320</name>
</gene>
<sequence>MYFPSDPNKTPALWEALRDGLLTSNVSYVLENGKDQSAGLSRKATSAEADFLINRMRRLGYVRVGVSQLTATPPHFGVLLSSDGKVANLMEYLTLDSAKDRPDRDISLLVDLMFYELPNLRKLIVPLRLEVIEIPGVGVDIDSQHGVAEFSRAPIPQVK</sequence>
<proteinExistence type="predicted"/>
<dbReference type="EMBL" id="CP157584">
    <property type="protein sequence ID" value="XBO99334.1"/>
    <property type="molecule type" value="Genomic_DNA"/>
</dbReference>
<reference evidence="1" key="1">
    <citation type="submission" date="2024-05" db="EMBL/GenBank/DDBJ databases">
        <title>Transcriptome analysis of the degradation process of organic nitrogen by two heterotrophic nitrifying and aerobic denitrifying bacteria, Achromobacter sp. HNDS-1 and Enterobacter sp. HNDS-6.</title>
        <authorList>
            <person name="Huang Y."/>
        </authorList>
    </citation>
    <scope>NUCLEOTIDE SEQUENCE</scope>
    <source>
        <strain evidence="1">HNDS-1</strain>
    </source>
</reference>
<dbReference type="AlphaFoldDB" id="A0AAU7LBR5"/>
<organism evidence="1">
    <name type="scientific">Achromobacter sp. HNDS-1</name>
    <dbReference type="NCBI Taxonomy" id="3151598"/>
    <lineage>
        <taxon>Bacteria</taxon>
        <taxon>Pseudomonadati</taxon>
        <taxon>Pseudomonadota</taxon>
        <taxon>Betaproteobacteria</taxon>
        <taxon>Burkholderiales</taxon>
        <taxon>Alcaligenaceae</taxon>
        <taxon>Achromobacter</taxon>
    </lineage>
</organism>